<reference evidence="1" key="1">
    <citation type="submission" date="2021-06" db="EMBL/GenBank/DDBJ databases">
        <authorList>
            <person name="Kallberg Y."/>
            <person name="Tangrot J."/>
            <person name="Rosling A."/>
        </authorList>
    </citation>
    <scope>NUCLEOTIDE SEQUENCE</scope>
    <source>
        <strain evidence="1">CL551</strain>
    </source>
</reference>
<sequence length="74" mass="8560">MPNTFQGIVQSIITIPNNPRKKATTLHEANGKELILTFMGRQCMNQHATGDTTDNKKTKKKFHRFCKNRLIFKK</sequence>
<proteinExistence type="predicted"/>
<evidence type="ECO:0000313" key="2">
    <source>
        <dbReference type="Proteomes" id="UP000789342"/>
    </source>
</evidence>
<organism evidence="1 2">
    <name type="scientific">Acaulospora morrowiae</name>
    <dbReference type="NCBI Taxonomy" id="94023"/>
    <lineage>
        <taxon>Eukaryota</taxon>
        <taxon>Fungi</taxon>
        <taxon>Fungi incertae sedis</taxon>
        <taxon>Mucoromycota</taxon>
        <taxon>Glomeromycotina</taxon>
        <taxon>Glomeromycetes</taxon>
        <taxon>Diversisporales</taxon>
        <taxon>Acaulosporaceae</taxon>
        <taxon>Acaulospora</taxon>
    </lineage>
</organism>
<dbReference type="EMBL" id="CAJVPV010001427">
    <property type="protein sequence ID" value="CAG8497164.1"/>
    <property type="molecule type" value="Genomic_DNA"/>
</dbReference>
<dbReference type="Proteomes" id="UP000789342">
    <property type="component" value="Unassembled WGS sequence"/>
</dbReference>
<protein>
    <submittedName>
        <fullName evidence="1">5990_t:CDS:1</fullName>
    </submittedName>
</protein>
<keyword evidence="2" id="KW-1185">Reference proteome</keyword>
<accession>A0A9N8ZIP7</accession>
<name>A0A9N8ZIP7_9GLOM</name>
<gene>
    <name evidence="1" type="ORF">AMORRO_LOCUS3071</name>
</gene>
<comment type="caution">
    <text evidence="1">The sequence shown here is derived from an EMBL/GenBank/DDBJ whole genome shotgun (WGS) entry which is preliminary data.</text>
</comment>
<dbReference type="AlphaFoldDB" id="A0A9N8ZIP7"/>
<evidence type="ECO:0000313" key="1">
    <source>
        <dbReference type="EMBL" id="CAG8497164.1"/>
    </source>
</evidence>